<dbReference type="OrthoDB" id="582170at2"/>
<keyword evidence="1" id="KW-0597">Phosphoprotein</keyword>
<sequence length="223" mass="25153">MLLLALSHGIFQPEDLVVPQRVFDRVSSEPWFTSAPDQREEFARYVLRMYSRGLVLQERLEELCRVAARNRFATVKLHHDIRGRHFLVVEDEYMIAREAAQRLTELGAKVVGPVGNVSDAFEIVESPHVRVDAALLDIVLDGQTVYPVAAFLKMKRIPFAFVSGRDDRQIPAFYRSTPKFSKPVDWGLIAAHLTDRPTTIASNAVDSSAGCCLNSQPVCWRSQ</sequence>
<feature type="modified residue" description="4-aspartylphosphate" evidence="1">
    <location>
        <position position="137"/>
    </location>
</feature>
<evidence type="ECO:0000256" key="1">
    <source>
        <dbReference type="PROSITE-ProRule" id="PRU00169"/>
    </source>
</evidence>
<gene>
    <name evidence="3" type="ORF">GGE60_003457</name>
</gene>
<dbReference type="Gene3D" id="3.40.50.2300">
    <property type="match status" value="1"/>
</dbReference>
<evidence type="ECO:0000259" key="2">
    <source>
        <dbReference type="PROSITE" id="PS50110"/>
    </source>
</evidence>
<comment type="caution">
    <text evidence="3">The sequence shown here is derived from an EMBL/GenBank/DDBJ whole genome shotgun (WGS) entry which is preliminary data.</text>
</comment>
<dbReference type="InterPro" id="IPR001789">
    <property type="entry name" value="Sig_transdc_resp-reg_receiver"/>
</dbReference>
<dbReference type="SMART" id="SM00448">
    <property type="entry name" value="REC"/>
    <property type="match status" value="1"/>
</dbReference>
<evidence type="ECO:0000313" key="4">
    <source>
        <dbReference type="Proteomes" id="UP000543836"/>
    </source>
</evidence>
<proteinExistence type="predicted"/>
<dbReference type="InterPro" id="IPR011006">
    <property type="entry name" value="CheY-like_superfamily"/>
</dbReference>
<feature type="domain" description="Response regulatory" evidence="2">
    <location>
        <begin position="85"/>
        <end position="197"/>
    </location>
</feature>
<name>A0A7W6ZV47_9HYPH</name>
<dbReference type="SUPFAM" id="SSF52172">
    <property type="entry name" value="CheY-like"/>
    <property type="match status" value="1"/>
</dbReference>
<dbReference type="Proteomes" id="UP000543836">
    <property type="component" value="Unassembled WGS sequence"/>
</dbReference>
<dbReference type="RefSeq" id="WP_051264083.1">
    <property type="nucleotide sequence ID" value="NZ_JACIIG010000008.1"/>
</dbReference>
<organism evidence="3 4">
    <name type="scientific">Rhizobium leucaenae</name>
    <dbReference type="NCBI Taxonomy" id="29450"/>
    <lineage>
        <taxon>Bacteria</taxon>
        <taxon>Pseudomonadati</taxon>
        <taxon>Pseudomonadota</taxon>
        <taxon>Alphaproteobacteria</taxon>
        <taxon>Hyphomicrobiales</taxon>
        <taxon>Rhizobiaceae</taxon>
        <taxon>Rhizobium/Agrobacterium group</taxon>
        <taxon>Rhizobium</taxon>
    </lineage>
</organism>
<keyword evidence="4" id="KW-1185">Reference proteome</keyword>
<protein>
    <submittedName>
        <fullName evidence="3">CheY-like chemotaxis protein</fullName>
    </submittedName>
</protein>
<reference evidence="3 4" key="1">
    <citation type="submission" date="2020-08" db="EMBL/GenBank/DDBJ databases">
        <title>Genomic Encyclopedia of Type Strains, Phase IV (KMG-V): Genome sequencing to study the core and pangenomes of soil and plant-associated prokaryotes.</title>
        <authorList>
            <person name="Whitman W."/>
        </authorList>
    </citation>
    <scope>NUCLEOTIDE SEQUENCE [LARGE SCALE GENOMIC DNA]</scope>
    <source>
        <strain evidence="3 4">SEMIA 492</strain>
    </source>
</reference>
<accession>A0A7W6ZV47</accession>
<dbReference type="AlphaFoldDB" id="A0A7W6ZV47"/>
<dbReference type="GO" id="GO:0000160">
    <property type="term" value="P:phosphorelay signal transduction system"/>
    <property type="evidence" value="ECO:0007669"/>
    <property type="project" value="InterPro"/>
</dbReference>
<evidence type="ECO:0000313" key="3">
    <source>
        <dbReference type="EMBL" id="MBB4569333.1"/>
    </source>
</evidence>
<dbReference type="EMBL" id="JACIIG010000008">
    <property type="protein sequence ID" value="MBB4569333.1"/>
    <property type="molecule type" value="Genomic_DNA"/>
</dbReference>
<dbReference type="PROSITE" id="PS50110">
    <property type="entry name" value="RESPONSE_REGULATORY"/>
    <property type="match status" value="1"/>
</dbReference>